<accession>A0A1D4PMS6</accession>
<organism evidence="15 17">
    <name type="scientific">Staphylococcus caeli</name>
    <dbReference type="NCBI Taxonomy" id="2201815"/>
    <lineage>
        <taxon>Bacteria</taxon>
        <taxon>Bacillati</taxon>
        <taxon>Bacillota</taxon>
        <taxon>Bacilli</taxon>
        <taxon>Bacillales</taxon>
        <taxon>Staphylococcaceae</taxon>
        <taxon>Staphylococcus</taxon>
    </lineage>
</organism>
<dbReference type="GO" id="GO:0016152">
    <property type="term" value="F:mercury (II) reductase (NADP+) activity"/>
    <property type="evidence" value="ECO:0007669"/>
    <property type="project" value="UniProtKB-EC"/>
</dbReference>
<reference evidence="15 17" key="1">
    <citation type="submission" date="2016-09" db="EMBL/GenBank/DDBJ databases">
        <authorList>
            <consortium name="Pathogen Informatics"/>
        </authorList>
    </citation>
    <scope>NUCLEOTIDE SEQUENCE [LARGE SCALE GENOMIC DNA]</scope>
    <source>
        <strain evidence="15 17">82B</strain>
    </source>
</reference>
<keyword evidence="5 11" id="KW-0560">Oxidoreductase</keyword>
<dbReference type="GO" id="GO:0016668">
    <property type="term" value="F:oxidoreductase activity, acting on a sulfur group of donors, NAD(P) as acceptor"/>
    <property type="evidence" value="ECO:0007669"/>
    <property type="project" value="InterPro"/>
</dbReference>
<keyword evidence="9" id="KW-0547">Nucleotide-binding</keyword>
<feature type="active site" description="Proton acceptor" evidence="8">
    <location>
        <position position="427"/>
    </location>
</feature>
<keyword evidence="4" id="KW-0521">NADP</keyword>
<evidence type="ECO:0000256" key="9">
    <source>
        <dbReference type="PIRSR" id="PIRSR000350-3"/>
    </source>
</evidence>
<keyword evidence="16" id="KW-1185">Reference proteome</keyword>
<sequence>MKKFDLVIIGFGKGGKTLAKFAATQGKKVAVIEKSKEMYGGTCINIGCIPSKTLVHEGLEHGSFDQAFSRKKGVVTALNNKNYHNLADDDNIEVLDYTAKFKSNHEVNLLNEQDEIVETVTAPNIVINTGAKSVIPPIGGVETSKHLYDSTGIMNLDFQPKKLVIVGGGYIALEFASMFANFGTQVTVLERGEDIMPREDKDIVKEVKKDLADKNVNIILNAQTEKFEDTDAGTVVHTTDGTYEADAVLLATGRKPNTDLDLENTDIQLGEHGEIKVDEHLQTTATNVYALGDVKGGMQFTYISLDDFRIVKDQLFGNGERSTENRGAVPYTVFIDPPLARVGLTTEEAKAQGYNIIENAIPVNTIPRHKINNDPRGLFKAVVNKDTEEILGATLYGLQSEEIINLVKLAIDQKLSYKVLKTNIYTHPTMVESFNDLFNM</sequence>
<dbReference type="PRINTS" id="PR00368">
    <property type="entry name" value="FADPNR"/>
</dbReference>
<keyword evidence="6" id="KW-1015">Disulfide bond</keyword>
<dbReference type="InterPro" id="IPR023753">
    <property type="entry name" value="FAD/NAD-binding_dom"/>
</dbReference>
<dbReference type="Proteomes" id="UP000095412">
    <property type="component" value="Unassembled WGS sequence"/>
</dbReference>
<dbReference type="InterPro" id="IPR001100">
    <property type="entry name" value="Pyr_nuc-diS_OxRdtase"/>
</dbReference>
<dbReference type="FunFam" id="3.30.390.30:FF:000001">
    <property type="entry name" value="Dihydrolipoyl dehydrogenase"/>
    <property type="match status" value="1"/>
</dbReference>
<dbReference type="FunFam" id="3.50.50.60:FF:000128">
    <property type="entry name" value="Pyridine nucleotide-disulfide oxidoreductase YkgC"/>
    <property type="match status" value="1"/>
</dbReference>
<dbReference type="InterPro" id="IPR012999">
    <property type="entry name" value="Pyr_OxRdtase_I_AS"/>
</dbReference>
<evidence type="ECO:0000256" key="8">
    <source>
        <dbReference type="PIRSR" id="PIRSR000350-2"/>
    </source>
</evidence>
<evidence type="ECO:0000256" key="4">
    <source>
        <dbReference type="ARBA" id="ARBA00022857"/>
    </source>
</evidence>
<evidence type="ECO:0000256" key="11">
    <source>
        <dbReference type="RuleBase" id="RU003691"/>
    </source>
</evidence>
<dbReference type="PRINTS" id="PR00411">
    <property type="entry name" value="PNDRDTASEI"/>
</dbReference>
<dbReference type="InterPro" id="IPR016156">
    <property type="entry name" value="FAD/NAD-linked_Rdtase_dimer_sf"/>
</dbReference>
<evidence type="ECO:0000256" key="6">
    <source>
        <dbReference type="ARBA" id="ARBA00023157"/>
    </source>
</evidence>
<dbReference type="EC" id="1.16.1.1" evidence="15"/>
<evidence type="ECO:0000313" key="14">
    <source>
        <dbReference type="EMBL" id="SCT02183.1"/>
    </source>
</evidence>
<dbReference type="GO" id="GO:0050660">
    <property type="term" value="F:flavin adenine dinucleotide binding"/>
    <property type="evidence" value="ECO:0007669"/>
    <property type="project" value="TreeGrafter"/>
</dbReference>
<feature type="binding site" evidence="9">
    <location>
        <position position="253"/>
    </location>
    <ligand>
        <name>NAD(+)</name>
        <dbReference type="ChEBI" id="CHEBI:57540"/>
    </ligand>
</feature>
<evidence type="ECO:0000313" key="15">
    <source>
        <dbReference type="EMBL" id="SCT24162.1"/>
    </source>
</evidence>
<comment type="cofactor">
    <cofactor evidence="9">
        <name>FAD</name>
        <dbReference type="ChEBI" id="CHEBI:57692"/>
    </cofactor>
    <text evidence="9">Binds 1 FAD per subunit.</text>
</comment>
<feature type="binding site" evidence="9">
    <location>
        <position position="293"/>
    </location>
    <ligand>
        <name>FAD</name>
        <dbReference type="ChEBI" id="CHEBI:57692"/>
    </ligand>
</feature>
<dbReference type="InterPro" id="IPR004099">
    <property type="entry name" value="Pyr_nucl-diS_OxRdtase_dimer"/>
</dbReference>
<keyword evidence="3 9" id="KW-0274">FAD</keyword>
<proteinExistence type="inferred from homology"/>
<keyword evidence="7 11" id="KW-0676">Redox-active center</keyword>
<evidence type="ECO:0000313" key="16">
    <source>
        <dbReference type="Proteomes" id="UP000095412"/>
    </source>
</evidence>
<name>A0A1D4PMS6_9STAP</name>
<dbReference type="PIRSF" id="PIRSF000350">
    <property type="entry name" value="Mercury_reductase_MerA"/>
    <property type="match status" value="1"/>
</dbReference>
<dbReference type="NCBIfam" id="NF041853">
    <property type="entry name" value="hythiocyan_redase_MerA"/>
    <property type="match status" value="1"/>
</dbReference>
<dbReference type="Pfam" id="PF02852">
    <property type="entry name" value="Pyr_redox_dim"/>
    <property type="match status" value="1"/>
</dbReference>
<feature type="domain" description="FAD/NAD(P)-binding" evidence="13">
    <location>
        <begin position="4"/>
        <end position="302"/>
    </location>
</feature>
<feature type="disulfide bond" description="Redox-active" evidence="10">
    <location>
        <begin position="43"/>
        <end position="48"/>
    </location>
</feature>
<evidence type="ECO:0000256" key="3">
    <source>
        <dbReference type="ARBA" id="ARBA00022827"/>
    </source>
</evidence>
<evidence type="ECO:0000256" key="7">
    <source>
        <dbReference type="ARBA" id="ARBA00023284"/>
    </source>
</evidence>
<dbReference type="GO" id="GO:0003955">
    <property type="term" value="F:NAD(P)H dehydrogenase (quinone) activity"/>
    <property type="evidence" value="ECO:0007669"/>
    <property type="project" value="TreeGrafter"/>
</dbReference>
<keyword evidence="9" id="KW-0520">NAD</keyword>
<feature type="binding site" evidence="9">
    <location>
        <position position="52"/>
    </location>
    <ligand>
        <name>FAD</name>
        <dbReference type="ChEBI" id="CHEBI:57692"/>
    </ligand>
</feature>
<feature type="domain" description="Pyridine nucleotide-disulphide oxidoreductase dimerisation" evidence="12">
    <location>
        <begin position="329"/>
        <end position="436"/>
    </location>
</feature>
<evidence type="ECO:0000259" key="13">
    <source>
        <dbReference type="Pfam" id="PF07992"/>
    </source>
</evidence>
<dbReference type="OrthoDB" id="9800167at2"/>
<dbReference type="SUPFAM" id="SSF51905">
    <property type="entry name" value="FAD/NAD(P)-binding domain"/>
    <property type="match status" value="1"/>
</dbReference>
<dbReference type="Proteomes" id="UP000095768">
    <property type="component" value="Unassembled WGS sequence"/>
</dbReference>
<dbReference type="SUPFAM" id="SSF55424">
    <property type="entry name" value="FAD/NAD-linked reductases, dimerisation (C-terminal) domain"/>
    <property type="match status" value="1"/>
</dbReference>
<dbReference type="Gene3D" id="3.50.50.60">
    <property type="entry name" value="FAD/NAD(P)-binding domain"/>
    <property type="match status" value="2"/>
</dbReference>
<comment type="similarity">
    <text evidence="1 11">Belongs to the class-I pyridine nucleotide-disulfide oxidoreductase family.</text>
</comment>
<reference evidence="14 16" key="2">
    <citation type="submission" date="2016-09" db="EMBL/GenBank/DDBJ databases">
        <authorList>
            <consortium name="Pathogen Informatics"/>
            <person name="Sun Q."/>
            <person name="Inoue M."/>
        </authorList>
    </citation>
    <scope>NUCLEOTIDE SEQUENCE [LARGE SCALE GENOMIC DNA]</scope>
    <source>
        <strain evidence="14 16">82C</strain>
    </source>
</reference>
<dbReference type="NCBIfam" id="NF005572">
    <property type="entry name" value="PRK07251.1"/>
    <property type="match status" value="1"/>
</dbReference>
<dbReference type="RefSeq" id="WP_069995738.1">
    <property type="nucleotide sequence ID" value="NZ_FMPG01000010.1"/>
</dbReference>
<dbReference type="EMBL" id="FMPG01000010">
    <property type="protein sequence ID" value="SCT24162.1"/>
    <property type="molecule type" value="Genomic_DNA"/>
</dbReference>
<evidence type="ECO:0000259" key="12">
    <source>
        <dbReference type="Pfam" id="PF02852"/>
    </source>
</evidence>
<feature type="binding site" evidence="9">
    <location>
        <begin position="167"/>
        <end position="174"/>
    </location>
    <ligand>
        <name>NAD(+)</name>
        <dbReference type="ChEBI" id="CHEBI:57540"/>
    </ligand>
</feature>
<dbReference type="Pfam" id="PF07992">
    <property type="entry name" value="Pyr_redox_2"/>
    <property type="match status" value="1"/>
</dbReference>
<dbReference type="EMBL" id="FMPI01000010">
    <property type="protein sequence ID" value="SCT02183.1"/>
    <property type="molecule type" value="Genomic_DNA"/>
</dbReference>
<feature type="binding site" evidence="9">
    <location>
        <position position="190"/>
    </location>
    <ligand>
        <name>NAD(+)</name>
        <dbReference type="ChEBI" id="CHEBI:57540"/>
    </ligand>
</feature>
<dbReference type="InterPro" id="IPR036188">
    <property type="entry name" value="FAD/NAD-bd_sf"/>
</dbReference>
<evidence type="ECO:0000313" key="17">
    <source>
        <dbReference type="Proteomes" id="UP000095768"/>
    </source>
</evidence>
<keyword evidence="2 11" id="KW-0285">Flavoprotein</keyword>
<dbReference type="PROSITE" id="PS00076">
    <property type="entry name" value="PYRIDINE_REDOX_1"/>
    <property type="match status" value="1"/>
</dbReference>
<dbReference type="PANTHER" id="PTHR43014:SF4">
    <property type="entry name" value="PYRIDINE NUCLEOTIDE-DISULFIDE OXIDOREDUCTASE RCLA-RELATED"/>
    <property type="match status" value="1"/>
</dbReference>
<dbReference type="PANTHER" id="PTHR43014">
    <property type="entry name" value="MERCURIC REDUCTASE"/>
    <property type="match status" value="1"/>
</dbReference>
<evidence type="ECO:0000256" key="2">
    <source>
        <dbReference type="ARBA" id="ARBA00022630"/>
    </source>
</evidence>
<dbReference type="Gene3D" id="3.30.390.30">
    <property type="match status" value="1"/>
</dbReference>
<evidence type="ECO:0000256" key="10">
    <source>
        <dbReference type="PIRSR" id="PIRSR000350-4"/>
    </source>
</evidence>
<evidence type="ECO:0000256" key="5">
    <source>
        <dbReference type="ARBA" id="ARBA00023002"/>
    </source>
</evidence>
<gene>
    <name evidence="15" type="primary">merA</name>
    <name evidence="15" type="ORF">SAMEA2297795_02069</name>
    <name evidence="14" type="ORF">SAMEA2297796_01590</name>
</gene>
<dbReference type="AlphaFoldDB" id="A0A1D4PMS6"/>
<protein>
    <submittedName>
        <fullName evidence="15">Pyridine nucleotide-disulphide oxidoreductase</fullName>
        <ecNumber evidence="15">1.16.1.1</ecNumber>
    </submittedName>
</protein>
<evidence type="ECO:0000256" key="1">
    <source>
        <dbReference type="ARBA" id="ARBA00007532"/>
    </source>
</evidence>